<dbReference type="Proteomes" id="UP000694892">
    <property type="component" value="Chromosome 6S"/>
</dbReference>
<organism evidence="1 2">
    <name type="scientific">Xenopus laevis</name>
    <name type="common">African clawed frog</name>
    <dbReference type="NCBI Taxonomy" id="8355"/>
    <lineage>
        <taxon>Eukaryota</taxon>
        <taxon>Metazoa</taxon>
        <taxon>Chordata</taxon>
        <taxon>Craniata</taxon>
        <taxon>Vertebrata</taxon>
        <taxon>Euteleostomi</taxon>
        <taxon>Amphibia</taxon>
        <taxon>Batrachia</taxon>
        <taxon>Anura</taxon>
        <taxon>Pipoidea</taxon>
        <taxon>Pipidae</taxon>
        <taxon>Xenopodinae</taxon>
        <taxon>Xenopus</taxon>
        <taxon>Xenopus</taxon>
    </lineage>
</organism>
<reference evidence="2" key="1">
    <citation type="journal article" date="2016" name="Nature">
        <title>Genome evolution in the allotetraploid frog Xenopus laevis.</title>
        <authorList>
            <person name="Session A.M."/>
            <person name="Uno Y."/>
            <person name="Kwon T."/>
            <person name="Chapman J.A."/>
            <person name="Toyoda A."/>
            <person name="Takahashi S."/>
            <person name="Fukui A."/>
            <person name="Hikosaka A."/>
            <person name="Suzuki A."/>
            <person name="Kondo M."/>
            <person name="van Heeringen S.J."/>
            <person name="Quigley I."/>
            <person name="Heinz S."/>
            <person name="Ogino H."/>
            <person name="Ochi H."/>
            <person name="Hellsten U."/>
            <person name="Lyons J.B."/>
            <person name="Simakov O."/>
            <person name="Putnam N."/>
            <person name="Stites J."/>
            <person name="Kuroki Y."/>
            <person name="Tanaka T."/>
            <person name="Michiue T."/>
            <person name="Watanabe M."/>
            <person name="Bogdanovic O."/>
            <person name="Lister R."/>
            <person name="Georgiou G."/>
            <person name="Paranjpe S.S."/>
            <person name="van Kruijsbergen I."/>
            <person name="Shu S."/>
            <person name="Carlson J."/>
            <person name="Kinoshita T."/>
            <person name="Ohta Y."/>
            <person name="Mawaribuchi S."/>
            <person name="Jenkins J."/>
            <person name="Grimwood J."/>
            <person name="Schmutz J."/>
            <person name="Mitros T."/>
            <person name="Mozaffari S.V."/>
            <person name="Suzuki Y."/>
            <person name="Haramoto Y."/>
            <person name="Yamamoto T.S."/>
            <person name="Takagi C."/>
            <person name="Heald R."/>
            <person name="Miller K."/>
            <person name="Haudenschild C."/>
            <person name="Kitzman J."/>
            <person name="Nakayama T."/>
            <person name="Izutsu Y."/>
            <person name="Robert J."/>
            <person name="Fortriede J."/>
            <person name="Burns K."/>
            <person name="Lotay V."/>
            <person name="Karimi K."/>
            <person name="Yasuoka Y."/>
            <person name="Dichmann D.S."/>
            <person name="Flajnik M.F."/>
            <person name="Houston D.W."/>
            <person name="Shendure J."/>
            <person name="DuPasquier L."/>
            <person name="Vize P.D."/>
            <person name="Zorn A.M."/>
            <person name="Ito M."/>
            <person name="Marcotte E.M."/>
            <person name="Wallingford J.B."/>
            <person name="Ito Y."/>
            <person name="Asashima M."/>
            <person name="Ueno N."/>
            <person name="Matsuda Y."/>
            <person name="Veenstra G.J."/>
            <person name="Fujiyama A."/>
            <person name="Harland R.M."/>
            <person name="Taira M."/>
            <person name="Rokhsar D.S."/>
        </authorList>
    </citation>
    <scope>NUCLEOTIDE SEQUENCE [LARGE SCALE GENOMIC DNA]</scope>
    <source>
        <strain evidence="2">J</strain>
    </source>
</reference>
<accession>A0A974CI66</accession>
<sequence>MFCIVTQTSLLMEGRRLISRQSIRSTLPCATERQWEKERETCCIMLHSVAAPAKSKFIICLDTKINIYLVGNEDLLRSGS</sequence>
<dbReference type="AlphaFoldDB" id="A0A974CI66"/>
<dbReference type="EMBL" id="CM004477">
    <property type="protein sequence ID" value="OCT73874.1"/>
    <property type="molecule type" value="Genomic_DNA"/>
</dbReference>
<protein>
    <submittedName>
        <fullName evidence="1">Uncharacterized protein</fullName>
    </submittedName>
</protein>
<evidence type="ECO:0000313" key="2">
    <source>
        <dbReference type="Proteomes" id="UP000694892"/>
    </source>
</evidence>
<proteinExistence type="predicted"/>
<name>A0A974CI66_XENLA</name>
<gene>
    <name evidence="1" type="ORF">XELAEV_18032839mg</name>
</gene>
<evidence type="ECO:0000313" key="1">
    <source>
        <dbReference type="EMBL" id="OCT73874.1"/>
    </source>
</evidence>